<sequence>MGSDQSRPDMSNYSPANVGTRNAAATTPSASPGMVHGGDMEWLPPKSAEIGLRPTNTDRFGTWAHVRLRKRRLEEDGVLSSSPDRNRVVDRLDRTFRRDNSDARNAPYTHYSPERSSYHNSNRQPLLPRQDSDHWGRESISPPPVRRGDSALLDHREMRSPRSLRPSLSSLYSYSERYRVSDGIDESPDLMDGRPRFPNKVWVAPRHNSNANASFNAGAASAGLQRPQERPHGPQEVAKKN</sequence>
<proteinExistence type="predicted"/>
<feature type="region of interest" description="Disordered" evidence="1">
    <location>
        <begin position="210"/>
        <end position="241"/>
    </location>
</feature>
<organism evidence="2 3">
    <name type="scientific">Baudoinia panamericana (strain UAMH 10762)</name>
    <name type="common">Angels' share fungus</name>
    <name type="synonym">Baudoinia compniacensis (strain UAMH 10762)</name>
    <dbReference type="NCBI Taxonomy" id="717646"/>
    <lineage>
        <taxon>Eukaryota</taxon>
        <taxon>Fungi</taxon>
        <taxon>Dikarya</taxon>
        <taxon>Ascomycota</taxon>
        <taxon>Pezizomycotina</taxon>
        <taxon>Dothideomycetes</taxon>
        <taxon>Dothideomycetidae</taxon>
        <taxon>Mycosphaerellales</taxon>
        <taxon>Teratosphaeriaceae</taxon>
        <taxon>Baudoinia</taxon>
    </lineage>
</organism>
<dbReference type="KEGG" id="bcom:BAUCODRAFT_456343"/>
<feature type="region of interest" description="Disordered" evidence="1">
    <location>
        <begin position="1"/>
        <end position="165"/>
    </location>
</feature>
<evidence type="ECO:0000256" key="1">
    <source>
        <dbReference type="SAM" id="MobiDB-lite"/>
    </source>
</evidence>
<feature type="compositionally biased region" description="Basic and acidic residues" evidence="1">
    <location>
        <begin position="227"/>
        <end position="241"/>
    </location>
</feature>
<evidence type="ECO:0000313" key="2">
    <source>
        <dbReference type="EMBL" id="EMC97563.1"/>
    </source>
</evidence>
<keyword evidence="3" id="KW-1185">Reference proteome</keyword>
<reference evidence="2 3" key="1">
    <citation type="journal article" date="2012" name="PLoS Pathog.">
        <title>Diverse lifestyles and strategies of plant pathogenesis encoded in the genomes of eighteen Dothideomycetes fungi.</title>
        <authorList>
            <person name="Ohm R.A."/>
            <person name="Feau N."/>
            <person name="Henrissat B."/>
            <person name="Schoch C.L."/>
            <person name="Horwitz B.A."/>
            <person name="Barry K.W."/>
            <person name="Condon B.J."/>
            <person name="Copeland A.C."/>
            <person name="Dhillon B."/>
            <person name="Glaser F."/>
            <person name="Hesse C.N."/>
            <person name="Kosti I."/>
            <person name="LaButti K."/>
            <person name="Lindquist E.A."/>
            <person name="Lucas S."/>
            <person name="Salamov A.A."/>
            <person name="Bradshaw R.E."/>
            <person name="Ciuffetti L."/>
            <person name="Hamelin R.C."/>
            <person name="Kema G.H.J."/>
            <person name="Lawrence C."/>
            <person name="Scott J.A."/>
            <person name="Spatafora J.W."/>
            <person name="Turgeon B.G."/>
            <person name="de Wit P.J.G.M."/>
            <person name="Zhong S."/>
            <person name="Goodwin S.B."/>
            <person name="Grigoriev I.V."/>
        </authorList>
    </citation>
    <scope>NUCLEOTIDE SEQUENCE [LARGE SCALE GENOMIC DNA]</scope>
    <source>
        <strain evidence="2 3">UAMH 10762</strain>
    </source>
</reference>
<protein>
    <submittedName>
        <fullName evidence="2">Uncharacterized protein</fullName>
    </submittedName>
</protein>
<feature type="compositionally biased region" description="Basic and acidic residues" evidence="1">
    <location>
        <begin position="84"/>
        <end position="102"/>
    </location>
</feature>
<feature type="compositionally biased region" description="Polar residues" evidence="1">
    <location>
        <begin position="1"/>
        <end position="30"/>
    </location>
</feature>
<gene>
    <name evidence="2" type="ORF">BAUCODRAFT_456343</name>
</gene>
<dbReference type="HOGENOM" id="CLU_1151621_0_0_1"/>
<dbReference type="RefSeq" id="XP_007675881.1">
    <property type="nucleotide sequence ID" value="XM_007677691.1"/>
</dbReference>
<name>M2N0W2_BAUPA</name>
<dbReference type="GeneID" id="19114516"/>
<feature type="compositionally biased region" description="Low complexity" evidence="1">
    <location>
        <begin position="210"/>
        <end position="223"/>
    </location>
</feature>
<dbReference type="EMBL" id="KB445554">
    <property type="protein sequence ID" value="EMC97563.1"/>
    <property type="molecule type" value="Genomic_DNA"/>
</dbReference>
<dbReference type="Proteomes" id="UP000011761">
    <property type="component" value="Unassembled WGS sequence"/>
</dbReference>
<evidence type="ECO:0000313" key="3">
    <source>
        <dbReference type="Proteomes" id="UP000011761"/>
    </source>
</evidence>
<feature type="compositionally biased region" description="Basic and acidic residues" evidence="1">
    <location>
        <begin position="146"/>
        <end position="160"/>
    </location>
</feature>
<accession>M2N0W2</accession>
<dbReference type="AlphaFoldDB" id="M2N0W2"/>